<accession>A0A9X7J000</accession>
<dbReference type="FunFam" id="1.10.10.10:FF:000056">
    <property type="entry name" value="IclR family transcriptional regulator"/>
    <property type="match status" value="1"/>
</dbReference>
<evidence type="ECO:0000256" key="2">
    <source>
        <dbReference type="ARBA" id="ARBA00023125"/>
    </source>
</evidence>
<feature type="domain" description="IclR-ED" evidence="7">
    <location>
        <begin position="77"/>
        <end position="259"/>
    </location>
</feature>
<dbReference type="GO" id="GO:0003677">
    <property type="term" value="F:DNA binding"/>
    <property type="evidence" value="ECO:0007669"/>
    <property type="project" value="UniProtKB-KW"/>
</dbReference>
<evidence type="ECO:0000259" key="6">
    <source>
        <dbReference type="PROSITE" id="PS51077"/>
    </source>
</evidence>
<evidence type="ECO:0000259" key="7">
    <source>
        <dbReference type="PROSITE" id="PS51078"/>
    </source>
</evidence>
<dbReference type="SUPFAM" id="SSF55781">
    <property type="entry name" value="GAF domain-like"/>
    <property type="match status" value="1"/>
</dbReference>
<evidence type="ECO:0000256" key="1">
    <source>
        <dbReference type="ARBA" id="ARBA00023015"/>
    </source>
</evidence>
<dbReference type="GO" id="GO:0045892">
    <property type="term" value="P:negative regulation of DNA-templated transcription"/>
    <property type="evidence" value="ECO:0007669"/>
    <property type="project" value="TreeGrafter"/>
</dbReference>
<dbReference type="InterPro" id="IPR050707">
    <property type="entry name" value="HTH_MetabolicPath_Reg"/>
</dbReference>
<dbReference type="AlphaFoldDB" id="A0A9X7J000"/>
<dbReference type="InterPro" id="IPR036388">
    <property type="entry name" value="WH-like_DNA-bd_sf"/>
</dbReference>
<keyword evidence="2" id="KW-0238">DNA-binding</keyword>
<keyword evidence="3" id="KW-0804">Transcription</keyword>
<dbReference type="PANTHER" id="PTHR30136">
    <property type="entry name" value="HELIX-TURN-HELIX TRANSCRIPTIONAL REGULATOR, ICLR FAMILY"/>
    <property type="match status" value="1"/>
</dbReference>
<keyword evidence="9" id="KW-1185">Reference proteome</keyword>
<dbReference type="InterPro" id="IPR029016">
    <property type="entry name" value="GAF-like_dom_sf"/>
</dbReference>
<dbReference type="Pfam" id="PF09339">
    <property type="entry name" value="HTH_IclR"/>
    <property type="match status" value="1"/>
</dbReference>
<dbReference type="InterPro" id="IPR011991">
    <property type="entry name" value="ArsR-like_HTH"/>
</dbReference>
<evidence type="ECO:0000256" key="3">
    <source>
        <dbReference type="ARBA" id="ARBA00023163"/>
    </source>
</evidence>
<gene>
    <name evidence="8" type="primary">kdgR_4</name>
    <name evidence="8" type="ORF">MOST_31510</name>
</gene>
<dbReference type="SMART" id="SM00346">
    <property type="entry name" value="HTH_ICLR"/>
    <property type="match status" value="1"/>
</dbReference>
<comment type="caution">
    <text evidence="8">The sequence shown here is derived from an EMBL/GenBank/DDBJ whole genome shotgun (WGS) entry which is preliminary data.</text>
</comment>
<evidence type="ECO:0000256" key="5">
    <source>
        <dbReference type="ARBA" id="ARBA00070406"/>
    </source>
</evidence>
<dbReference type="SUPFAM" id="SSF46785">
    <property type="entry name" value="Winged helix' DNA-binding domain"/>
    <property type="match status" value="1"/>
</dbReference>
<dbReference type="Proteomes" id="UP000239430">
    <property type="component" value="Unassembled WGS sequence"/>
</dbReference>
<comment type="function">
    <text evidence="4">May be an activator protein for the gylABX operon.</text>
</comment>
<dbReference type="InterPro" id="IPR014757">
    <property type="entry name" value="Tscrpt_reg_IclR_C"/>
</dbReference>
<proteinExistence type="predicted"/>
<organism evidence="8 9">
    <name type="scientific">Neomoorella stamsii</name>
    <dbReference type="NCBI Taxonomy" id="1266720"/>
    <lineage>
        <taxon>Bacteria</taxon>
        <taxon>Bacillati</taxon>
        <taxon>Bacillota</taxon>
        <taxon>Clostridia</taxon>
        <taxon>Neomoorellales</taxon>
        <taxon>Neomoorellaceae</taxon>
        <taxon>Neomoorella</taxon>
    </lineage>
</organism>
<reference evidence="8 9" key="1">
    <citation type="submission" date="2018-03" db="EMBL/GenBank/DDBJ databases">
        <title>Genome sequence of Moorella stamsii DSM 26217.</title>
        <authorList>
            <person name="Poehlein A."/>
            <person name="Daniel R."/>
        </authorList>
    </citation>
    <scope>NUCLEOTIDE SEQUENCE [LARGE SCALE GENOMIC DNA]</scope>
    <source>
        <strain evidence="9">DSM 26217</strain>
    </source>
</reference>
<dbReference type="PANTHER" id="PTHR30136:SF35">
    <property type="entry name" value="HTH-TYPE TRANSCRIPTIONAL REGULATOR RV1719"/>
    <property type="match status" value="1"/>
</dbReference>
<dbReference type="EMBL" id="PVXL01000078">
    <property type="protein sequence ID" value="PRR68869.1"/>
    <property type="molecule type" value="Genomic_DNA"/>
</dbReference>
<dbReference type="PROSITE" id="PS51078">
    <property type="entry name" value="ICLR_ED"/>
    <property type="match status" value="1"/>
</dbReference>
<evidence type="ECO:0000256" key="4">
    <source>
        <dbReference type="ARBA" id="ARBA00058938"/>
    </source>
</evidence>
<name>A0A9X7J000_9FIRM</name>
<dbReference type="PROSITE" id="PS51077">
    <property type="entry name" value="HTH_ICLR"/>
    <property type="match status" value="1"/>
</dbReference>
<dbReference type="GO" id="GO:0003700">
    <property type="term" value="F:DNA-binding transcription factor activity"/>
    <property type="evidence" value="ECO:0007669"/>
    <property type="project" value="TreeGrafter"/>
</dbReference>
<sequence>MLEKLEKEVKYPVQTVERALEIIKLLAQSGPEGLGISELSRQLGLGKSTVHRLLNTLVAYRYVEQDAKTTKYRLGWALFEIGNVVPRQHKVGNFDIGILEDLCAEYDETVNLGIRDGNRTIVITKVEPELRLRANVNIGECEPLHATALGKILISELDSNQLKSILGEKLEGFTPHTIRTLDELINELKKVREQGYALDCEEYCYGLTCIAMPVRDFTGEIRAAVSVSGLTSRLNFNRIMEIKNGLEVATRRLSSYLGYKGGSFSVNL</sequence>
<dbReference type="Pfam" id="PF01614">
    <property type="entry name" value="IclR_C"/>
    <property type="match status" value="1"/>
</dbReference>
<evidence type="ECO:0000313" key="8">
    <source>
        <dbReference type="EMBL" id="PRR68869.1"/>
    </source>
</evidence>
<dbReference type="CDD" id="cd00090">
    <property type="entry name" value="HTH_ARSR"/>
    <property type="match status" value="1"/>
</dbReference>
<keyword evidence="1" id="KW-0805">Transcription regulation</keyword>
<dbReference type="InterPro" id="IPR005471">
    <property type="entry name" value="Tscrpt_reg_IclR_N"/>
</dbReference>
<dbReference type="Gene3D" id="3.30.450.40">
    <property type="match status" value="1"/>
</dbReference>
<evidence type="ECO:0000313" key="9">
    <source>
        <dbReference type="Proteomes" id="UP000239430"/>
    </source>
</evidence>
<dbReference type="Gene3D" id="1.10.10.10">
    <property type="entry name" value="Winged helix-like DNA-binding domain superfamily/Winged helix DNA-binding domain"/>
    <property type="match status" value="1"/>
</dbReference>
<dbReference type="InterPro" id="IPR036390">
    <property type="entry name" value="WH_DNA-bd_sf"/>
</dbReference>
<feature type="domain" description="HTH iclR-type" evidence="6">
    <location>
        <begin position="13"/>
        <end position="76"/>
    </location>
</feature>
<dbReference type="RefSeq" id="WP_208974839.1">
    <property type="nucleotide sequence ID" value="NZ_PVXL01000078.1"/>
</dbReference>
<protein>
    <recommendedName>
        <fullName evidence="5">Glycerol operon regulatory protein</fullName>
    </recommendedName>
</protein>